<comment type="similarity">
    <text evidence="3">Belongs to the eukaryotic RPB4 RNA polymerase subunit family.</text>
</comment>
<comment type="caution">
    <text evidence="5">The sequence shown here is derived from an EMBL/GenBank/DDBJ whole genome shotgun (WGS) entry which is preliminary data.</text>
</comment>
<comment type="subcellular location">
    <subcellularLocation>
        <location evidence="1">Nucleus</location>
    </subcellularLocation>
</comment>
<dbReference type="Gene3D" id="1.20.1250.40">
    <property type="match status" value="1"/>
</dbReference>
<dbReference type="PANTHER" id="PTHR21297">
    <property type="entry name" value="DNA-DIRECTED RNA POLYMERASE II"/>
    <property type="match status" value="1"/>
</dbReference>
<dbReference type="InterPro" id="IPR005574">
    <property type="entry name" value="Rpb4/RPC9"/>
</dbReference>
<organism evidence="5 6">
    <name type="scientific">Venturia nashicola</name>
    <dbReference type="NCBI Taxonomy" id="86259"/>
    <lineage>
        <taxon>Eukaryota</taxon>
        <taxon>Fungi</taxon>
        <taxon>Dikarya</taxon>
        <taxon>Ascomycota</taxon>
        <taxon>Pezizomycotina</taxon>
        <taxon>Dothideomycetes</taxon>
        <taxon>Pleosporomycetidae</taxon>
        <taxon>Venturiales</taxon>
        <taxon>Venturiaceae</taxon>
        <taxon>Venturia</taxon>
    </lineage>
</organism>
<dbReference type="GO" id="GO:0005634">
    <property type="term" value="C:nucleus"/>
    <property type="evidence" value="ECO:0007669"/>
    <property type="project" value="UniProtKB-SubCell"/>
</dbReference>
<protein>
    <submittedName>
        <fullName evidence="5">Polymerase II</fullName>
    </submittedName>
</protein>
<evidence type="ECO:0000256" key="2">
    <source>
        <dbReference type="ARBA" id="ARBA00023242"/>
    </source>
</evidence>
<dbReference type="GO" id="GO:0006352">
    <property type="term" value="P:DNA-templated transcription initiation"/>
    <property type="evidence" value="ECO:0007669"/>
    <property type="project" value="InterPro"/>
</dbReference>
<dbReference type="InterPro" id="IPR045222">
    <property type="entry name" value="Rpb4-like"/>
</dbReference>
<dbReference type="SMART" id="SM00657">
    <property type="entry name" value="RPOL4c"/>
    <property type="match status" value="1"/>
</dbReference>
<evidence type="ECO:0000256" key="1">
    <source>
        <dbReference type="ARBA" id="ARBA00004123"/>
    </source>
</evidence>
<feature type="domain" description="RNA polymerase Rpb4/RPC9 core" evidence="4">
    <location>
        <begin position="51"/>
        <end position="171"/>
    </location>
</feature>
<dbReference type="EMBL" id="SNSC02000017">
    <property type="protein sequence ID" value="TID17059.1"/>
    <property type="molecule type" value="Genomic_DNA"/>
</dbReference>
<dbReference type="STRING" id="86259.A0A4Z1NMG2"/>
<dbReference type="Pfam" id="PF03874">
    <property type="entry name" value="RNA_pol_Rpb4"/>
    <property type="match status" value="1"/>
</dbReference>
<keyword evidence="6" id="KW-1185">Reference proteome</keyword>
<dbReference type="AlphaFoldDB" id="A0A4Z1NMG2"/>
<accession>A0A4Z1NMG2</accession>
<evidence type="ECO:0000256" key="3">
    <source>
        <dbReference type="ARBA" id="ARBA00025724"/>
    </source>
</evidence>
<gene>
    <name evidence="5" type="ORF">E6O75_ATG09825</name>
</gene>
<evidence type="ECO:0000259" key="4">
    <source>
        <dbReference type="SMART" id="SM00657"/>
    </source>
</evidence>
<dbReference type="InterPro" id="IPR010997">
    <property type="entry name" value="HRDC-like_sf"/>
</dbReference>
<dbReference type="GO" id="GO:0000166">
    <property type="term" value="F:nucleotide binding"/>
    <property type="evidence" value="ECO:0007669"/>
    <property type="project" value="InterPro"/>
</dbReference>
<evidence type="ECO:0000313" key="6">
    <source>
        <dbReference type="Proteomes" id="UP000298493"/>
    </source>
</evidence>
<evidence type="ECO:0000313" key="5">
    <source>
        <dbReference type="EMBL" id="TID17059.1"/>
    </source>
</evidence>
<dbReference type="GO" id="GO:0030880">
    <property type="term" value="C:RNA polymerase complex"/>
    <property type="evidence" value="ECO:0007669"/>
    <property type="project" value="InterPro"/>
</dbReference>
<proteinExistence type="inferred from homology"/>
<dbReference type="InterPro" id="IPR038324">
    <property type="entry name" value="Rpb4/RPC9_sf"/>
</dbReference>
<dbReference type="SUPFAM" id="SSF47819">
    <property type="entry name" value="HRDC-like"/>
    <property type="match status" value="1"/>
</dbReference>
<keyword evidence="2" id="KW-0539">Nucleus</keyword>
<dbReference type="OrthoDB" id="2186918at2759"/>
<name>A0A4Z1NMG2_9PEZI</name>
<dbReference type="InterPro" id="IPR006590">
    <property type="entry name" value="RNA_pol_Rpb4/RPC9_core"/>
</dbReference>
<reference evidence="5 6" key="1">
    <citation type="submission" date="2019-04" db="EMBL/GenBank/DDBJ databases">
        <title>High contiguity whole genome sequence and gene annotation resource for two Venturia nashicola isolates.</title>
        <authorList>
            <person name="Prokchorchik M."/>
            <person name="Won K."/>
            <person name="Lee Y."/>
            <person name="Choi E.D."/>
            <person name="Segonzac C."/>
            <person name="Sohn K.H."/>
        </authorList>
    </citation>
    <scope>NUCLEOTIDE SEQUENCE [LARGE SCALE GENOMIC DNA]</scope>
    <source>
        <strain evidence="5 6">PRI2</strain>
    </source>
</reference>
<dbReference type="Proteomes" id="UP000298493">
    <property type="component" value="Unassembled WGS sequence"/>
</dbReference>
<sequence>MATNGHPSSAPDGYVIKILNGEIVRAPYVPARKKPGQEEEEEAGATLRLGPDFHDAHALSVSEARLIVEKTEEVRKKTGKKLRETENLLKMQTYMDTFARFRSLGTLNQIETLLANYASVGMDSFEMAQLVSLACVEAEEAKTLIPSLSDKISDEDLTNLCEQISQQRQFMDDA</sequence>